<evidence type="ECO:0000259" key="1">
    <source>
        <dbReference type="Pfam" id="PF00899"/>
    </source>
</evidence>
<dbReference type="InterPro" id="IPR045886">
    <property type="entry name" value="ThiF/MoeB/HesA"/>
</dbReference>
<dbReference type="InterPro" id="IPR035985">
    <property type="entry name" value="Ubiquitin-activating_enz"/>
</dbReference>
<proteinExistence type="predicted"/>
<dbReference type="RefSeq" id="WP_229594136.1">
    <property type="nucleotide sequence ID" value="NZ_AP024485.1"/>
</dbReference>
<evidence type="ECO:0000313" key="3">
    <source>
        <dbReference type="Proteomes" id="UP001053296"/>
    </source>
</evidence>
<evidence type="ECO:0000313" key="2">
    <source>
        <dbReference type="EMBL" id="BCS87662.1"/>
    </source>
</evidence>
<dbReference type="Pfam" id="PF00899">
    <property type="entry name" value="ThiF"/>
    <property type="match status" value="1"/>
</dbReference>
<dbReference type="Gene3D" id="3.40.50.720">
    <property type="entry name" value="NAD(P)-binding Rossmann-like Domain"/>
    <property type="match status" value="1"/>
</dbReference>
<dbReference type="Proteomes" id="UP001053296">
    <property type="component" value="Chromosome"/>
</dbReference>
<dbReference type="InterPro" id="IPR000594">
    <property type="entry name" value="ThiF_NAD_FAD-bd"/>
</dbReference>
<gene>
    <name evidence="2" type="ORF">PSDVSF_09040</name>
</gene>
<organism evidence="2 3">
    <name type="scientific">Pseudodesulfovibrio sediminis</name>
    <dbReference type="NCBI Taxonomy" id="2810563"/>
    <lineage>
        <taxon>Bacteria</taxon>
        <taxon>Pseudomonadati</taxon>
        <taxon>Thermodesulfobacteriota</taxon>
        <taxon>Desulfovibrionia</taxon>
        <taxon>Desulfovibrionales</taxon>
        <taxon>Desulfovibrionaceae</taxon>
    </lineage>
</organism>
<dbReference type="NCBIfam" id="NF006395">
    <property type="entry name" value="PRK08644.1"/>
    <property type="match status" value="1"/>
</dbReference>
<dbReference type="EMBL" id="AP024485">
    <property type="protein sequence ID" value="BCS87662.1"/>
    <property type="molecule type" value="Genomic_DNA"/>
</dbReference>
<reference evidence="2" key="1">
    <citation type="journal article" date="2022" name="Arch. Microbiol.">
        <title>Pseudodesulfovibrio sediminis sp. nov., a mesophilic and neutrophilic sulfate-reducing bacterium isolated from sediment of a brackish lake.</title>
        <authorList>
            <person name="Takahashi A."/>
            <person name="Kojima H."/>
            <person name="Watanabe M."/>
            <person name="Fukui M."/>
        </authorList>
    </citation>
    <scope>NUCLEOTIDE SEQUENCE</scope>
    <source>
        <strain evidence="2">SF6</strain>
    </source>
</reference>
<dbReference type="PANTHER" id="PTHR43267:SF3">
    <property type="entry name" value="THIF PROTEIN"/>
    <property type="match status" value="1"/>
</dbReference>
<dbReference type="SUPFAM" id="SSF69572">
    <property type="entry name" value="Activating enzymes of the ubiquitin-like proteins"/>
    <property type="match status" value="1"/>
</dbReference>
<dbReference type="NCBIfam" id="TIGR02354">
    <property type="entry name" value="thiF_fam2"/>
    <property type="match status" value="1"/>
</dbReference>
<dbReference type="InterPro" id="IPR012729">
    <property type="entry name" value="ThiF_fam2"/>
</dbReference>
<sequence length="209" mass="22200">MNRTEQGIAVYLGEDCLEYLQGITVGIAGAGGLGSNCAMHLVRSGFRRFVLVDFDRVELSNLNRQAFTLEQVGQRKVEALAANMMAVNPDCECDVHDVEVTADNISSLFDHCSVVVEAFDAPEAKKALVEKLVPTGKLVVAASGMGGVGEADALVTRKVRDTFYLVGDGKTACAGDTPPMSPKVGIAAAKQADVVLGYFLQLFDKEGGR</sequence>
<accession>A0ABN6EQB1</accession>
<name>A0ABN6EQB1_9BACT</name>
<keyword evidence="3" id="KW-1185">Reference proteome</keyword>
<feature type="domain" description="THIF-type NAD/FAD binding fold" evidence="1">
    <location>
        <begin position="12"/>
        <end position="155"/>
    </location>
</feature>
<dbReference type="PANTHER" id="PTHR43267">
    <property type="entry name" value="TRNA THREONYLCARBAMOYLADENOSINE DEHYDRATASE"/>
    <property type="match status" value="1"/>
</dbReference>
<protein>
    <submittedName>
        <fullName evidence="2">Thiamine biosynthesis protein ThiF</fullName>
    </submittedName>
</protein>